<evidence type="ECO:0000313" key="2">
    <source>
        <dbReference type="Proteomes" id="UP001178507"/>
    </source>
</evidence>
<reference evidence="1" key="1">
    <citation type="submission" date="2023-08" db="EMBL/GenBank/DDBJ databases">
        <authorList>
            <person name="Chen Y."/>
            <person name="Shah S."/>
            <person name="Dougan E. K."/>
            <person name="Thang M."/>
            <person name="Chan C."/>
        </authorList>
    </citation>
    <scope>NUCLEOTIDE SEQUENCE</scope>
</reference>
<evidence type="ECO:0000313" key="1">
    <source>
        <dbReference type="EMBL" id="CAJ1390897.1"/>
    </source>
</evidence>
<keyword evidence="2" id="KW-1185">Reference proteome</keyword>
<dbReference type="AlphaFoldDB" id="A0AA36IQA8"/>
<organism evidence="1 2">
    <name type="scientific">Effrenium voratum</name>
    <dbReference type="NCBI Taxonomy" id="2562239"/>
    <lineage>
        <taxon>Eukaryota</taxon>
        <taxon>Sar</taxon>
        <taxon>Alveolata</taxon>
        <taxon>Dinophyceae</taxon>
        <taxon>Suessiales</taxon>
        <taxon>Symbiodiniaceae</taxon>
        <taxon>Effrenium</taxon>
    </lineage>
</organism>
<gene>
    <name evidence="1" type="ORF">EVOR1521_LOCUS16198</name>
</gene>
<dbReference type="InterPro" id="IPR036691">
    <property type="entry name" value="Endo/exonu/phosph_ase_sf"/>
</dbReference>
<comment type="caution">
    <text evidence="1">The sequence shown here is derived from an EMBL/GenBank/DDBJ whole genome shotgun (WGS) entry which is preliminary data.</text>
</comment>
<dbReference type="EMBL" id="CAUJNA010002168">
    <property type="protein sequence ID" value="CAJ1390897.1"/>
    <property type="molecule type" value="Genomic_DNA"/>
</dbReference>
<accession>A0AA36IQA8</accession>
<dbReference type="Proteomes" id="UP001178507">
    <property type="component" value="Unassembled WGS sequence"/>
</dbReference>
<dbReference type="SUPFAM" id="SSF56219">
    <property type="entry name" value="DNase I-like"/>
    <property type="match status" value="1"/>
</dbReference>
<protein>
    <submittedName>
        <fullName evidence="1">Uncharacterized protein</fullName>
    </submittedName>
</protein>
<name>A0AA36IQA8_9DINO</name>
<dbReference type="Gene3D" id="3.60.10.10">
    <property type="entry name" value="Endonuclease/exonuclease/phosphatase"/>
    <property type="match status" value="1"/>
</dbReference>
<proteinExistence type="predicted"/>
<sequence length="829" mass="91512">MLIKRPVCLPKMIHFLPLLVVHGFAYRIQTTVLKDDIDVKLWTWNSGKEDLQQEANRLAQTDADFIVTCQTEAYTQIKKYMPDEWQLVAHGEHWGAAGGTINAQIASVLIRKPLDGTSIVGNESVKVVKTPWKSDLGGTSHIRRVENGETTLLLKATTQVSATDYKGKGGVSIALEWPERENRPAMRVDFVCAHLDSETVQARHYGIAEMLSRVSSYDQKVSVKMRKDAVGKSGEIRQPCGIFDRDDAACNVSALPAHHLSRPPTAVVVMGDLNYRLAASGIENFTEDKLVFVGARKDLSGNDRLVKGTELADILVKDVSEGGFGFQCNMPFELYPPTYKRSGGEACKRLGEALQHCGTGADNPCNDSVVELAASCYVRKDKNDMVQWPTKKDDLQLGWLDRFCFRTTGPDQGLHVGLKDEEGWTDYPGPAQTGGSDHMPVAATLLLTYDSCKCSDIPPHMTVAGCEANSNQAWLPGQKTTVTCAAGHVMKAGLSAMWHKFREHSSAELTCSRGGILRTSTRRSLNKLECIQACTVPYRNPDSAAELIPSAAVAVPGEVVTLECPPGTYILGVSTLHCRDAKFVPEFLGRPPTCVNVCHVGAISGRVWMHQHEMASAELATGPYRRQIETELNSNRKVMLEGGRMQFACREHCLTVGNAEVSCQGGLQSERFFCGCQVGLKLAGIEFDDTLKDDVEYVKLQYYRGHHMEEQLRQLRRNKGYEHAEKFKPEELASSAMSEFVAEQPAQVEVHLTLCAKSGKSRGYWSHCGVIGQTSAESGQNLQQLLKNAVEPTGTVDAKVRVEHNGHERVVTLRYIYNMTRYDVDVSSE</sequence>